<evidence type="ECO:0000256" key="6">
    <source>
        <dbReference type="ARBA" id="ARBA00023273"/>
    </source>
</evidence>
<dbReference type="SUPFAM" id="SSF52075">
    <property type="entry name" value="Outer arm dynein light chain 1"/>
    <property type="match status" value="1"/>
</dbReference>
<dbReference type="SMART" id="SM00365">
    <property type="entry name" value="LRR_SD22"/>
    <property type="match status" value="5"/>
</dbReference>
<reference evidence="8 9" key="2">
    <citation type="submission" date="2019-01" db="EMBL/GenBank/DDBJ databases">
        <title>A chromosome length genome reference of the Java medaka (oryzias javanicus).</title>
        <authorList>
            <person name="Herpin A."/>
            <person name="Takehana Y."/>
            <person name="Naruse K."/>
            <person name="Ansai S."/>
            <person name="Kawaguchi M."/>
        </authorList>
    </citation>
    <scope>NUCLEOTIDE SEQUENCE [LARGE SCALE GENOMIC DNA]</scope>
    <source>
        <strain evidence="8">RS831</strain>
        <tissue evidence="8">Whole body</tissue>
    </source>
</reference>
<dbReference type="GO" id="GO:0005930">
    <property type="term" value="C:axoneme"/>
    <property type="evidence" value="ECO:0007669"/>
    <property type="project" value="TreeGrafter"/>
</dbReference>
<keyword evidence="3" id="KW-0433">Leucine-rich repeat</keyword>
<dbReference type="InterPro" id="IPR001611">
    <property type="entry name" value="Leu-rich_rpt"/>
</dbReference>
<dbReference type="PROSITE" id="PS51450">
    <property type="entry name" value="LRR"/>
    <property type="match status" value="4"/>
</dbReference>
<dbReference type="PANTHER" id="PTHR45973:SF9">
    <property type="entry name" value="LEUCINE-RICH REPEAT-CONTAINING PROTEIN 46"/>
    <property type="match status" value="1"/>
</dbReference>
<comment type="similarity">
    <text evidence="2">Belongs to the DNAAF1 family.</text>
</comment>
<feature type="region of interest" description="Disordered" evidence="7">
    <location>
        <begin position="1"/>
        <end position="51"/>
    </location>
</feature>
<dbReference type="InterPro" id="IPR050576">
    <property type="entry name" value="Cilia_flagella_integrity"/>
</dbReference>
<evidence type="ECO:0000313" key="9">
    <source>
        <dbReference type="Proteomes" id="UP000283210"/>
    </source>
</evidence>
<reference evidence="8 9" key="1">
    <citation type="submission" date="2018-11" db="EMBL/GenBank/DDBJ databases">
        <authorList>
            <person name="Lopez-Roques C."/>
            <person name="Donnadieu C."/>
            <person name="Bouchez O."/>
            <person name="Klopp C."/>
            <person name="Cabau C."/>
            <person name="Zahm M."/>
        </authorList>
    </citation>
    <scope>NUCLEOTIDE SEQUENCE [LARGE SCALE GENOMIC DNA]</scope>
    <source>
        <strain evidence="8">RS831</strain>
        <tissue evidence="8">Whole body</tissue>
    </source>
</reference>
<protein>
    <submittedName>
        <fullName evidence="8">Uncharacterized protein</fullName>
    </submittedName>
</protein>
<feature type="compositionally biased region" description="Basic and acidic residues" evidence="7">
    <location>
        <begin position="290"/>
        <end position="310"/>
    </location>
</feature>
<feature type="compositionally biased region" description="Acidic residues" evidence="7">
    <location>
        <begin position="328"/>
        <end position="337"/>
    </location>
</feature>
<keyword evidence="5" id="KW-0969">Cilium</keyword>
<feature type="region of interest" description="Disordered" evidence="7">
    <location>
        <begin position="266"/>
        <end position="341"/>
    </location>
</feature>
<evidence type="ECO:0000256" key="5">
    <source>
        <dbReference type="ARBA" id="ARBA00023069"/>
    </source>
</evidence>
<sequence length="422" mass="48346">MEDKEASATEGYSKNPPKSSNSDQSNMDGSQVKMKTLQRLSQGKKDDPSWPRMTPAYLRDVCKKNKLYLTPHLNDILYLHYNGFSRIENLEEYTGLKSLWLQNNALERIENLDAQTNLRCLFLHENRISKLENLHPLTELCSLNVSNNYISVLENIACLPKLDTLQVAHNKLKTLEDVAHLSQCLAISVLDLSYNSLSDPEIVCVLEAMPELRVLYLMGNEVVRKIPNYRKSLIVRLKQLVFLDVRPVFPKERACAEAWAAGGLEEERREREQWETKDRKNIQSNLEEMEMMRHKAQERRSLRELQDQGETKTATTTESTSEEHSSDLDDEEEEAEGLDIISQQVFRPKIEIISGDADEEEQPKESKDGTTVFGPDEKMIKKSVSLDPASLFCLKGERVDTLKKSEERLKPSSCPCLIEELD</sequence>
<dbReference type="OrthoDB" id="1904536at2759"/>
<accession>A0A437CP73</accession>
<comment type="subcellular location">
    <subcellularLocation>
        <location evidence="1">Cell projection</location>
        <location evidence="1">Cilium</location>
    </subcellularLocation>
</comment>
<proteinExistence type="inferred from homology"/>
<dbReference type="EMBL" id="CM012449">
    <property type="protein sequence ID" value="RVE64605.1"/>
    <property type="molecule type" value="Genomic_DNA"/>
</dbReference>
<keyword evidence="4" id="KW-0677">Repeat</keyword>
<dbReference type="FunFam" id="3.80.10.10:FF:000331">
    <property type="entry name" value="Dynein assembly factor 1, axonemal homolog"/>
    <property type="match status" value="1"/>
</dbReference>
<feature type="compositionally biased region" description="Basic and acidic residues" evidence="7">
    <location>
        <begin position="266"/>
        <end position="281"/>
    </location>
</feature>
<evidence type="ECO:0000313" key="8">
    <source>
        <dbReference type="EMBL" id="RVE64605.1"/>
    </source>
</evidence>
<name>A0A437CP73_ORYJA</name>
<gene>
    <name evidence="8" type="ORF">OJAV_G00127420</name>
</gene>
<dbReference type="InterPro" id="IPR032675">
    <property type="entry name" value="LRR_dom_sf"/>
</dbReference>
<evidence type="ECO:0000256" key="2">
    <source>
        <dbReference type="ARBA" id="ARBA00006453"/>
    </source>
</evidence>
<organism evidence="8 9">
    <name type="scientific">Oryzias javanicus</name>
    <name type="common">Javanese ricefish</name>
    <name type="synonym">Aplocheilus javanicus</name>
    <dbReference type="NCBI Taxonomy" id="123683"/>
    <lineage>
        <taxon>Eukaryota</taxon>
        <taxon>Metazoa</taxon>
        <taxon>Chordata</taxon>
        <taxon>Craniata</taxon>
        <taxon>Vertebrata</taxon>
        <taxon>Euteleostomi</taxon>
        <taxon>Actinopterygii</taxon>
        <taxon>Neopterygii</taxon>
        <taxon>Teleostei</taxon>
        <taxon>Neoteleostei</taxon>
        <taxon>Acanthomorphata</taxon>
        <taxon>Ovalentaria</taxon>
        <taxon>Atherinomorphae</taxon>
        <taxon>Beloniformes</taxon>
        <taxon>Adrianichthyidae</taxon>
        <taxon>Oryziinae</taxon>
        <taxon>Oryzias</taxon>
    </lineage>
</organism>
<evidence type="ECO:0000256" key="3">
    <source>
        <dbReference type="ARBA" id="ARBA00022614"/>
    </source>
</evidence>
<dbReference type="Proteomes" id="UP000283210">
    <property type="component" value="Chromosome 13"/>
</dbReference>
<evidence type="ECO:0000256" key="4">
    <source>
        <dbReference type="ARBA" id="ARBA00022737"/>
    </source>
</evidence>
<feature type="region of interest" description="Disordered" evidence="7">
    <location>
        <begin position="353"/>
        <end position="375"/>
    </location>
</feature>
<dbReference type="Gene3D" id="3.80.10.10">
    <property type="entry name" value="Ribonuclease Inhibitor"/>
    <property type="match status" value="2"/>
</dbReference>
<dbReference type="GO" id="GO:0070840">
    <property type="term" value="F:dynein complex binding"/>
    <property type="evidence" value="ECO:0007669"/>
    <property type="project" value="TreeGrafter"/>
</dbReference>
<keyword evidence="9" id="KW-1185">Reference proteome</keyword>
<feature type="compositionally biased region" description="Polar residues" evidence="7">
    <location>
        <begin position="10"/>
        <end position="29"/>
    </location>
</feature>
<dbReference type="PANTHER" id="PTHR45973">
    <property type="entry name" value="PROTEIN PHOSPHATASE 1 REGULATORY SUBUNIT SDS22-RELATED"/>
    <property type="match status" value="1"/>
</dbReference>
<evidence type="ECO:0000256" key="7">
    <source>
        <dbReference type="SAM" id="MobiDB-lite"/>
    </source>
</evidence>
<dbReference type="GO" id="GO:0035082">
    <property type="term" value="P:axoneme assembly"/>
    <property type="evidence" value="ECO:0007669"/>
    <property type="project" value="TreeGrafter"/>
</dbReference>
<dbReference type="FunFam" id="3.80.10.10:FF:000166">
    <property type="entry name" value="Dynein assembly factor 1, axonemal"/>
    <property type="match status" value="1"/>
</dbReference>
<keyword evidence="6" id="KW-0966">Cell projection</keyword>
<dbReference type="AlphaFoldDB" id="A0A437CP73"/>
<evidence type="ECO:0000256" key="1">
    <source>
        <dbReference type="ARBA" id="ARBA00004138"/>
    </source>
</evidence>
<dbReference type="Pfam" id="PF14580">
    <property type="entry name" value="LRR_9"/>
    <property type="match status" value="1"/>
</dbReference>